<dbReference type="CDD" id="cd00093">
    <property type="entry name" value="HTH_XRE"/>
    <property type="match status" value="1"/>
</dbReference>
<dbReference type="Proteomes" id="UP000199643">
    <property type="component" value="Unassembled WGS sequence"/>
</dbReference>
<dbReference type="InterPro" id="IPR001387">
    <property type="entry name" value="Cro/C1-type_HTH"/>
</dbReference>
<dbReference type="AlphaFoldDB" id="A0A1G7QI37"/>
<dbReference type="OrthoDB" id="678057at2"/>
<reference evidence="3" key="1">
    <citation type="submission" date="2016-10" db="EMBL/GenBank/DDBJ databases">
        <authorList>
            <person name="Varghese N."/>
            <person name="Submissions S."/>
        </authorList>
    </citation>
    <scope>NUCLEOTIDE SEQUENCE [LARGE SCALE GENOMIC DNA]</scope>
    <source>
        <strain evidence="3">DSM 17933</strain>
    </source>
</reference>
<name>A0A1G7QI37_9SPHI</name>
<keyword evidence="3" id="KW-1185">Reference proteome</keyword>
<dbReference type="Pfam" id="PF01381">
    <property type="entry name" value="HTH_3"/>
    <property type="match status" value="1"/>
</dbReference>
<dbReference type="SUPFAM" id="SSF47413">
    <property type="entry name" value="lambda repressor-like DNA-binding domains"/>
    <property type="match status" value="1"/>
</dbReference>
<accession>A0A1G7QI37</accession>
<organism evidence="2 3">
    <name type="scientific">Pedobacter terrae</name>
    <dbReference type="NCBI Taxonomy" id="405671"/>
    <lineage>
        <taxon>Bacteria</taxon>
        <taxon>Pseudomonadati</taxon>
        <taxon>Bacteroidota</taxon>
        <taxon>Sphingobacteriia</taxon>
        <taxon>Sphingobacteriales</taxon>
        <taxon>Sphingobacteriaceae</taxon>
        <taxon>Pedobacter</taxon>
    </lineage>
</organism>
<dbReference type="Gene3D" id="1.10.260.40">
    <property type="entry name" value="lambda repressor-like DNA-binding domains"/>
    <property type="match status" value="1"/>
</dbReference>
<dbReference type="GO" id="GO:0003677">
    <property type="term" value="F:DNA binding"/>
    <property type="evidence" value="ECO:0007669"/>
    <property type="project" value="InterPro"/>
</dbReference>
<evidence type="ECO:0000313" key="2">
    <source>
        <dbReference type="EMBL" id="SDF97599.1"/>
    </source>
</evidence>
<evidence type="ECO:0000259" key="1">
    <source>
        <dbReference type="PROSITE" id="PS50943"/>
    </source>
</evidence>
<gene>
    <name evidence="2" type="ORF">SAMN05421827_102292</name>
</gene>
<proteinExistence type="predicted"/>
<dbReference type="PROSITE" id="PS50943">
    <property type="entry name" value="HTH_CROC1"/>
    <property type="match status" value="1"/>
</dbReference>
<sequence>MISEKEKIILKSFGEHLKFLKEKQELSYREFYKRSGVNTGDIIKYENGETSPNFITILRLSIGLKIHPTELLDFDYGIDFSAGLE</sequence>
<dbReference type="STRING" id="405671.SAMN05421827_102292"/>
<evidence type="ECO:0000313" key="3">
    <source>
        <dbReference type="Proteomes" id="UP000199643"/>
    </source>
</evidence>
<protein>
    <submittedName>
        <fullName evidence="2">Helix-turn-helix</fullName>
    </submittedName>
</protein>
<feature type="domain" description="HTH cro/C1-type" evidence="1">
    <location>
        <begin position="17"/>
        <end position="71"/>
    </location>
</feature>
<dbReference type="RefSeq" id="WP_090497268.1">
    <property type="nucleotide sequence ID" value="NZ_FNCH01000002.1"/>
</dbReference>
<dbReference type="SMART" id="SM00530">
    <property type="entry name" value="HTH_XRE"/>
    <property type="match status" value="1"/>
</dbReference>
<dbReference type="EMBL" id="FNCH01000002">
    <property type="protein sequence ID" value="SDF97599.1"/>
    <property type="molecule type" value="Genomic_DNA"/>
</dbReference>
<dbReference type="InterPro" id="IPR010982">
    <property type="entry name" value="Lambda_DNA-bd_dom_sf"/>
</dbReference>